<evidence type="ECO:0000256" key="1">
    <source>
        <dbReference type="SAM" id="MobiDB-lite"/>
    </source>
</evidence>
<evidence type="ECO:0000313" key="3">
    <source>
        <dbReference type="Proteomes" id="UP000256328"/>
    </source>
</evidence>
<accession>A0A3D8R2M4</accession>
<keyword evidence="3" id="KW-1185">Reference proteome</keyword>
<dbReference type="Proteomes" id="UP000256328">
    <property type="component" value="Unassembled WGS sequence"/>
</dbReference>
<comment type="caution">
    <text evidence="2">The sequence shown here is derived from an EMBL/GenBank/DDBJ whole genome shotgun (WGS) entry which is preliminary data.</text>
</comment>
<feature type="region of interest" description="Disordered" evidence="1">
    <location>
        <begin position="100"/>
        <end position="157"/>
    </location>
</feature>
<gene>
    <name evidence="2" type="ORF">BP5796_08962</name>
</gene>
<protein>
    <submittedName>
        <fullName evidence="2">Uncharacterized protein</fullName>
    </submittedName>
</protein>
<reference evidence="2 3" key="1">
    <citation type="journal article" date="2018" name="IMA Fungus">
        <title>IMA Genome-F 9: Draft genome sequence of Annulohypoxylon stygium, Aspergillus mulundensis, Berkeleyomyces basicola (syn. Thielaviopsis basicola), Ceratocystis smalleyi, two Cercospora beticola strains, Coleophoma cylindrospora, Fusarium fracticaudum, Phialophora cf. hyalina, and Morchella septimelata.</title>
        <authorList>
            <person name="Wingfield B.D."/>
            <person name="Bills G.F."/>
            <person name="Dong Y."/>
            <person name="Huang W."/>
            <person name="Nel W.J."/>
            <person name="Swalarsk-Parry B.S."/>
            <person name="Vaghefi N."/>
            <person name="Wilken P.M."/>
            <person name="An Z."/>
            <person name="de Beer Z.W."/>
            <person name="De Vos L."/>
            <person name="Chen L."/>
            <person name="Duong T.A."/>
            <person name="Gao Y."/>
            <person name="Hammerbacher A."/>
            <person name="Kikkert J.R."/>
            <person name="Li Y."/>
            <person name="Li H."/>
            <person name="Li K."/>
            <person name="Li Q."/>
            <person name="Liu X."/>
            <person name="Ma X."/>
            <person name="Naidoo K."/>
            <person name="Pethybridge S.J."/>
            <person name="Sun J."/>
            <person name="Steenkamp E.T."/>
            <person name="van der Nest M.A."/>
            <person name="van Wyk S."/>
            <person name="Wingfield M.J."/>
            <person name="Xiong C."/>
            <person name="Yue Q."/>
            <person name="Zhang X."/>
        </authorList>
    </citation>
    <scope>NUCLEOTIDE SEQUENCE [LARGE SCALE GENOMIC DNA]</scope>
    <source>
        <strain evidence="2 3">BP5796</strain>
    </source>
</reference>
<sequence length="157" mass="17833">MQCGISRVKQWVRYHVVISRRKFPREAAPEIINSIRGRPKHRAQRSQQNAAGIRATNPAGDRPAQRRDILRLKTPTLPASKASLLRKPHTPVNRRIKILEKKKRSQTADGWSLGLRGGRERRGPRRNSGEKSTIHDAAAKFPRDNRGEIDCPAKREG</sequence>
<feature type="compositionally biased region" description="Basic and acidic residues" evidence="1">
    <location>
        <begin position="117"/>
        <end position="157"/>
    </location>
</feature>
<evidence type="ECO:0000313" key="2">
    <source>
        <dbReference type="EMBL" id="RDW68305.1"/>
    </source>
</evidence>
<dbReference type="EMBL" id="PDLN01000013">
    <property type="protein sequence ID" value="RDW68305.1"/>
    <property type="molecule type" value="Genomic_DNA"/>
</dbReference>
<feature type="region of interest" description="Disordered" evidence="1">
    <location>
        <begin position="38"/>
        <end position="67"/>
    </location>
</feature>
<dbReference type="AlphaFoldDB" id="A0A3D8R2M4"/>
<proteinExistence type="predicted"/>
<organism evidence="2 3">
    <name type="scientific">Coleophoma crateriformis</name>
    <dbReference type="NCBI Taxonomy" id="565419"/>
    <lineage>
        <taxon>Eukaryota</taxon>
        <taxon>Fungi</taxon>
        <taxon>Dikarya</taxon>
        <taxon>Ascomycota</taxon>
        <taxon>Pezizomycotina</taxon>
        <taxon>Leotiomycetes</taxon>
        <taxon>Helotiales</taxon>
        <taxon>Dermateaceae</taxon>
        <taxon>Coleophoma</taxon>
    </lineage>
</organism>
<name>A0A3D8R2M4_9HELO</name>